<sequence>MALQDANVAVIPAGIPRKPGMSRIDLFHINASIVQQLVEVYGEICPETLLAINSNPVNSTVPIAAQQLRSQNCFCPERLFGITTLDSPTLEQF</sequence>
<dbReference type="Proteomes" id="UP000788993">
    <property type="component" value="Unassembled WGS sequence"/>
</dbReference>
<dbReference type="PANTHER" id="PTHR11540:SF16">
    <property type="entry name" value="MALATE DEHYDROGENASE, MITOCHONDRIAL"/>
    <property type="match status" value="1"/>
</dbReference>
<dbReference type="EC" id="1.1.1.37" evidence="1"/>
<organism evidence="6 7">
    <name type="scientific">Ogataea polymorpha</name>
    <dbReference type="NCBI Taxonomy" id="460523"/>
    <lineage>
        <taxon>Eukaryota</taxon>
        <taxon>Fungi</taxon>
        <taxon>Dikarya</taxon>
        <taxon>Ascomycota</taxon>
        <taxon>Saccharomycotina</taxon>
        <taxon>Pichiomycetes</taxon>
        <taxon>Pichiales</taxon>
        <taxon>Pichiaceae</taxon>
        <taxon>Ogataea</taxon>
    </lineage>
</organism>
<dbReference type="Pfam" id="PF00056">
    <property type="entry name" value="Ldh_1_N"/>
    <property type="match status" value="1"/>
</dbReference>
<keyword evidence="2" id="KW-0816">Tricarboxylic acid cycle</keyword>
<keyword evidence="3" id="KW-0560">Oxidoreductase</keyword>
<evidence type="ECO:0000256" key="4">
    <source>
        <dbReference type="ARBA" id="ARBA00023027"/>
    </source>
</evidence>
<reference evidence="6" key="1">
    <citation type="journal article" date="2021" name="Open Biol.">
        <title>Shared evolutionary footprints suggest mitochondrial oxidative damage underlies multiple complex I losses in fungi.</title>
        <authorList>
            <person name="Schikora-Tamarit M.A."/>
            <person name="Marcet-Houben M."/>
            <person name="Nosek J."/>
            <person name="Gabaldon T."/>
        </authorList>
    </citation>
    <scope>NUCLEOTIDE SEQUENCE</scope>
    <source>
        <strain evidence="6">NCAIM Y.01608</strain>
    </source>
</reference>
<dbReference type="GO" id="GO:0006099">
    <property type="term" value="P:tricarboxylic acid cycle"/>
    <property type="evidence" value="ECO:0007669"/>
    <property type="project" value="UniProtKB-KW"/>
</dbReference>
<evidence type="ECO:0000256" key="3">
    <source>
        <dbReference type="ARBA" id="ARBA00023002"/>
    </source>
</evidence>
<dbReference type="InterPro" id="IPR036291">
    <property type="entry name" value="NAD(P)-bd_dom_sf"/>
</dbReference>
<evidence type="ECO:0000313" key="6">
    <source>
        <dbReference type="EMBL" id="KAH3670068.1"/>
    </source>
</evidence>
<dbReference type="InterPro" id="IPR001236">
    <property type="entry name" value="Lactate/malate_DH_N"/>
</dbReference>
<proteinExistence type="predicted"/>
<evidence type="ECO:0000256" key="2">
    <source>
        <dbReference type="ARBA" id="ARBA00022532"/>
    </source>
</evidence>
<dbReference type="SUPFAM" id="SSF51735">
    <property type="entry name" value="NAD(P)-binding Rossmann-fold domains"/>
    <property type="match status" value="1"/>
</dbReference>
<accession>A0A9P8T8B5</accession>
<feature type="domain" description="Lactate/malate dehydrogenase N-terminal" evidence="5">
    <location>
        <begin position="2"/>
        <end position="81"/>
    </location>
</feature>
<reference evidence="6" key="2">
    <citation type="submission" date="2021-01" db="EMBL/GenBank/DDBJ databases">
        <authorList>
            <person name="Schikora-Tamarit M.A."/>
        </authorList>
    </citation>
    <scope>NUCLEOTIDE SEQUENCE</scope>
    <source>
        <strain evidence="6">NCAIM Y.01608</strain>
    </source>
</reference>
<dbReference type="AlphaFoldDB" id="A0A9P8T8B5"/>
<gene>
    <name evidence="6" type="ORF">OGATHE_002881</name>
</gene>
<evidence type="ECO:0000259" key="5">
    <source>
        <dbReference type="Pfam" id="PF00056"/>
    </source>
</evidence>
<dbReference type="GO" id="GO:0030060">
    <property type="term" value="F:L-malate dehydrogenase (NAD+) activity"/>
    <property type="evidence" value="ECO:0007669"/>
    <property type="project" value="UniProtKB-EC"/>
</dbReference>
<dbReference type="PANTHER" id="PTHR11540">
    <property type="entry name" value="MALATE AND LACTATE DEHYDROGENASE"/>
    <property type="match status" value="1"/>
</dbReference>
<comment type="caution">
    <text evidence="6">The sequence shown here is derived from an EMBL/GenBank/DDBJ whole genome shotgun (WGS) entry which is preliminary data.</text>
</comment>
<protein>
    <recommendedName>
        <fullName evidence="1">malate dehydrogenase</fullName>
        <ecNumber evidence="1">1.1.1.37</ecNumber>
    </recommendedName>
</protein>
<dbReference type="Gene3D" id="3.40.50.720">
    <property type="entry name" value="NAD(P)-binding Rossmann-like Domain"/>
    <property type="match status" value="1"/>
</dbReference>
<evidence type="ECO:0000256" key="1">
    <source>
        <dbReference type="ARBA" id="ARBA00012995"/>
    </source>
</evidence>
<keyword evidence="7" id="KW-1185">Reference proteome</keyword>
<keyword evidence="4" id="KW-0520">NAD</keyword>
<dbReference type="GO" id="GO:0005829">
    <property type="term" value="C:cytosol"/>
    <property type="evidence" value="ECO:0007669"/>
    <property type="project" value="TreeGrafter"/>
</dbReference>
<name>A0A9P8T8B5_9ASCO</name>
<dbReference type="EMBL" id="JAEUBD010000983">
    <property type="protein sequence ID" value="KAH3670068.1"/>
    <property type="molecule type" value="Genomic_DNA"/>
</dbReference>
<evidence type="ECO:0000313" key="7">
    <source>
        <dbReference type="Proteomes" id="UP000788993"/>
    </source>
</evidence>